<dbReference type="Pfam" id="PF00078">
    <property type="entry name" value="RVT_1"/>
    <property type="match status" value="1"/>
</dbReference>
<reference evidence="2 3" key="1">
    <citation type="submission" date="2024-05" db="EMBL/GenBank/DDBJ databases">
        <authorList>
            <person name="Wallberg A."/>
        </authorList>
    </citation>
    <scope>NUCLEOTIDE SEQUENCE [LARGE SCALE GENOMIC DNA]</scope>
</reference>
<feature type="domain" description="Reverse transcriptase" evidence="1">
    <location>
        <begin position="1"/>
        <end position="127"/>
    </location>
</feature>
<evidence type="ECO:0000313" key="3">
    <source>
        <dbReference type="Proteomes" id="UP001497623"/>
    </source>
</evidence>
<dbReference type="PANTHER" id="PTHR33332">
    <property type="entry name" value="REVERSE TRANSCRIPTASE DOMAIN-CONTAINING PROTEIN"/>
    <property type="match status" value="1"/>
</dbReference>
<proteinExistence type="predicted"/>
<accession>A0AAV2SMA4</accession>
<sequence length="127" mass="13790">ILEEGDNVDVIYLDFSKAFDKVDFLVTLRKIKLLGITGNIGKWIYSFLTGRTQRVIVNGMKSSASEVISGVPQGSVLGPLLFLVLLGDIDKSVSSAFVSSFADDTRVGHRIKTAGDVTVLQEDLKTI</sequence>
<evidence type="ECO:0000313" key="2">
    <source>
        <dbReference type="EMBL" id="CAL4213377.1"/>
    </source>
</evidence>
<dbReference type="Proteomes" id="UP001497623">
    <property type="component" value="Unassembled WGS sequence"/>
</dbReference>
<keyword evidence="3" id="KW-1185">Reference proteome</keyword>
<dbReference type="PROSITE" id="PS50878">
    <property type="entry name" value="RT_POL"/>
    <property type="match status" value="1"/>
</dbReference>
<name>A0AAV2SMA4_MEGNR</name>
<comment type="caution">
    <text evidence="2">The sequence shown here is derived from an EMBL/GenBank/DDBJ whole genome shotgun (WGS) entry which is preliminary data.</text>
</comment>
<evidence type="ECO:0000259" key="1">
    <source>
        <dbReference type="PROSITE" id="PS50878"/>
    </source>
</evidence>
<organism evidence="2 3">
    <name type="scientific">Meganyctiphanes norvegica</name>
    <name type="common">Northern krill</name>
    <name type="synonym">Thysanopoda norvegica</name>
    <dbReference type="NCBI Taxonomy" id="48144"/>
    <lineage>
        <taxon>Eukaryota</taxon>
        <taxon>Metazoa</taxon>
        <taxon>Ecdysozoa</taxon>
        <taxon>Arthropoda</taxon>
        <taxon>Crustacea</taxon>
        <taxon>Multicrustacea</taxon>
        <taxon>Malacostraca</taxon>
        <taxon>Eumalacostraca</taxon>
        <taxon>Eucarida</taxon>
        <taxon>Euphausiacea</taxon>
        <taxon>Euphausiidae</taxon>
        <taxon>Meganyctiphanes</taxon>
    </lineage>
</organism>
<protein>
    <recommendedName>
        <fullName evidence="1">Reverse transcriptase domain-containing protein</fullName>
    </recommendedName>
</protein>
<dbReference type="AlphaFoldDB" id="A0AAV2SMA4"/>
<feature type="non-terminal residue" evidence="2">
    <location>
        <position position="127"/>
    </location>
</feature>
<gene>
    <name evidence="2" type="ORF">MNOR_LOCUS38553</name>
</gene>
<feature type="non-terminal residue" evidence="2">
    <location>
        <position position="1"/>
    </location>
</feature>
<dbReference type="EMBL" id="CAXKWB010089040">
    <property type="protein sequence ID" value="CAL4213377.1"/>
    <property type="molecule type" value="Genomic_DNA"/>
</dbReference>
<dbReference type="InterPro" id="IPR000477">
    <property type="entry name" value="RT_dom"/>
</dbReference>